<reference evidence="6 7" key="1">
    <citation type="submission" date="2007-10" db="EMBL/GenBank/DDBJ databases">
        <title>Complete sequence of Caldivirga maquilingensis IC-167.</title>
        <authorList>
            <consortium name="US DOE Joint Genome Institute"/>
            <person name="Copeland A."/>
            <person name="Lucas S."/>
            <person name="Lapidus A."/>
            <person name="Barry K."/>
            <person name="Glavina del Rio T."/>
            <person name="Dalin E."/>
            <person name="Tice H."/>
            <person name="Pitluck S."/>
            <person name="Saunders E."/>
            <person name="Brettin T."/>
            <person name="Bruce D."/>
            <person name="Detter J.C."/>
            <person name="Han C."/>
            <person name="Schmutz J."/>
            <person name="Larimer F."/>
            <person name="Land M."/>
            <person name="Hauser L."/>
            <person name="Kyrpides N."/>
            <person name="Ivanova N."/>
            <person name="Biddle J.F."/>
            <person name="Zhang Z."/>
            <person name="Fitz-Gibbon S.T."/>
            <person name="Lowe T.M."/>
            <person name="Saltikov C."/>
            <person name="House C.H."/>
            <person name="Richardson P."/>
        </authorList>
    </citation>
    <scope>NUCLEOTIDE SEQUENCE [LARGE SCALE GENOMIC DNA]</scope>
    <source>
        <strain evidence="7">ATCC 700844 / DSM 13496 / JCM 10307 / IC-167</strain>
    </source>
</reference>
<organism evidence="6 7">
    <name type="scientific">Caldivirga maquilingensis (strain ATCC 700844 / DSM 13496 / JCM 10307 / IC-167)</name>
    <dbReference type="NCBI Taxonomy" id="397948"/>
    <lineage>
        <taxon>Archaea</taxon>
        <taxon>Thermoproteota</taxon>
        <taxon>Thermoprotei</taxon>
        <taxon>Thermoproteales</taxon>
        <taxon>Thermoproteaceae</taxon>
        <taxon>Caldivirga</taxon>
    </lineage>
</organism>
<keyword evidence="7" id="KW-1185">Reference proteome</keyword>
<keyword evidence="2" id="KW-0813">Transport</keyword>
<feature type="domain" description="ABC transporter" evidence="5">
    <location>
        <begin position="9"/>
        <end position="237"/>
    </location>
</feature>
<dbReference type="GO" id="GO:0016887">
    <property type="term" value="F:ATP hydrolysis activity"/>
    <property type="evidence" value="ECO:0007669"/>
    <property type="project" value="InterPro"/>
</dbReference>
<dbReference type="PANTHER" id="PTHR42711">
    <property type="entry name" value="ABC TRANSPORTER ATP-BINDING PROTEIN"/>
    <property type="match status" value="1"/>
</dbReference>
<dbReference type="InterPro" id="IPR027417">
    <property type="entry name" value="P-loop_NTPase"/>
</dbReference>
<dbReference type="Gene3D" id="3.40.50.300">
    <property type="entry name" value="P-loop containing nucleotide triphosphate hydrolases"/>
    <property type="match status" value="1"/>
</dbReference>
<evidence type="ECO:0000256" key="1">
    <source>
        <dbReference type="ARBA" id="ARBA00005417"/>
    </source>
</evidence>
<evidence type="ECO:0000256" key="4">
    <source>
        <dbReference type="ARBA" id="ARBA00022840"/>
    </source>
</evidence>
<dbReference type="GeneID" id="5709906"/>
<dbReference type="RefSeq" id="WP_012186601.1">
    <property type="nucleotide sequence ID" value="NC_009954.1"/>
</dbReference>
<dbReference type="SMART" id="SM00382">
    <property type="entry name" value="AAA"/>
    <property type="match status" value="1"/>
</dbReference>
<sequence>MQNSNNIIVEVNGLWKAFNDVIVNEDISIHVDEGEVVSILGPNGAGKTTLLRQIYGELRPDKGRVLIMGMNPGKAKDRGIMSVVPQEATPFQLLKVTEHVEMLVRLRGVPKGMVKHCVKEAINAVGLGDYENKLIDELSGGMKRLVLVASAIACGPRLIILDEPTVGIDAQNRRSIWDAIRGARDNGSAIILTTHYVHETEELSDRVYLINRRILMEGSPSELRRRLPWVEVRGDNGDKPIRVNWDEAINIINELVKRRVRFEVKEPSLEDVFIEVFGGGRETE</sequence>
<proteinExistence type="inferred from homology"/>
<dbReference type="OrthoDB" id="87732at2157"/>
<gene>
    <name evidence="6" type="ordered locus">Cmaq_1559</name>
</gene>
<accession>A8M9G3</accession>
<evidence type="ECO:0000259" key="5">
    <source>
        <dbReference type="PROSITE" id="PS50893"/>
    </source>
</evidence>
<evidence type="ECO:0000313" key="7">
    <source>
        <dbReference type="Proteomes" id="UP000001137"/>
    </source>
</evidence>
<dbReference type="InterPro" id="IPR050763">
    <property type="entry name" value="ABC_transporter_ATP-binding"/>
</dbReference>
<dbReference type="PROSITE" id="PS50893">
    <property type="entry name" value="ABC_TRANSPORTER_2"/>
    <property type="match status" value="1"/>
</dbReference>
<dbReference type="InterPro" id="IPR003439">
    <property type="entry name" value="ABC_transporter-like_ATP-bd"/>
</dbReference>
<evidence type="ECO:0000256" key="2">
    <source>
        <dbReference type="ARBA" id="ARBA00022448"/>
    </source>
</evidence>
<keyword evidence="3" id="KW-0547">Nucleotide-binding</keyword>
<comment type="similarity">
    <text evidence="1">Belongs to the ABC transporter superfamily.</text>
</comment>
<dbReference type="SUPFAM" id="SSF52540">
    <property type="entry name" value="P-loop containing nucleoside triphosphate hydrolases"/>
    <property type="match status" value="1"/>
</dbReference>
<dbReference type="PANTHER" id="PTHR42711:SF5">
    <property type="entry name" value="ABC TRANSPORTER ATP-BINDING PROTEIN NATA"/>
    <property type="match status" value="1"/>
</dbReference>
<dbReference type="InterPro" id="IPR017871">
    <property type="entry name" value="ABC_transporter-like_CS"/>
</dbReference>
<evidence type="ECO:0000313" key="6">
    <source>
        <dbReference type="EMBL" id="ABW02382.1"/>
    </source>
</evidence>
<evidence type="ECO:0000256" key="3">
    <source>
        <dbReference type="ARBA" id="ARBA00022741"/>
    </source>
</evidence>
<dbReference type="GO" id="GO:0005524">
    <property type="term" value="F:ATP binding"/>
    <property type="evidence" value="ECO:0007669"/>
    <property type="project" value="UniProtKB-KW"/>
</dbReference>
<dbReference type="eggNOG" id="arCOG00194">
    <property type="taxonomic scope" value="Archaea"/>
</dbReference>
<name>A8M9G3_CALMQ</name>
<dbReference type="AlphaFoldDB" id="A8M9G3"/>
<dbReference type="Proteomes" id="UP000001137">
    <property type="component" value="Chromosome"/>
</dbReference>
<protein>
    <submittedName>
        <fullName evidence="6">ABC transporter related</fullName>
    </submittedName>
</protein>
<dbReference type="EMBL" id="CP000852">
    <property type="protein sequence ID" value="ABW02382.1"/>
    <property type="molecule type" value="Genomic_DNA"/>
</dbReference>
<dbReference type="Pfam" id="PF00005">
    <property type="entry name" value="ABC_tran"/>
    <property type="match status" value="1"/>
</dbReference>
<dbReference type="PROSITE" id="PS00211">
    <property type="entry name" value="ABC_TRANSPORTER_1"/>
    <property type="match status" value="1"/>
</dbReference>
<dbReference type="KEGG" id="cma:Cmaq_1559"/>
<dbReference type="STRING" id="397948.Cmaq_1559"/>
<dbReference type="InterPro" id="IPR003593">
    <property type="entry name" value="AAA+_ATPase"/>
</dbReference>
<dbReference type="HOGENOM" id="CLU_000604_1_2_2"/>
<keyword evidence="4" id="KW-0067">ATP-binding</keyword>